<dbReference type="SUPFAM" id="SSF48452">
    <property type="entry name" value="TPR-like"/>
    <property type="match status" value="1"/>
</dbReference>
<keyword evidence="1" id="KW-0732">Signal</keyword>
<dbReference type="Proteomes" id="UP000465810">
    <property type="component" value="Unassembled WGS sequence"/>
</dbReference>
<evidence type="ECO:0000313" key="2">
    <source>
        <dbReference type="EMBL" id="MYL97521.1"/>
    </source>
</evidence>
<feature type="signal peptide" evidence="1">
    <location>
        <begin position="1"/>
        <end position="22"/>
    </location>
</feature>
<dbReference type="EMBL" id="WVTD01000004">
    <property type="protein sequence ID" value="MYL97521.1"/>
    <property type="molecule type" value="Genomic_DNA"/>
</dbReference>
<gene>
    <name evidence="2" type="ORF">GR702_07010</name>
</gene>
<accession>A0A7X4K604</accession>
<proteinExistence type="predicted"/>
<comment type="caution">
    <text evidence="2">The sequence shown here is derived from an EMBL/GenBank/DDBJ whole genome shotgun (WGS) entry which is preliminary data.</text>
</comment>
<keyword evidence="3" id="KW-1185">Reference proteome</keyword>
<dbReference type="Gene3D" id="1.25.40.10">
    <property type="entry name" value="Tetratricopeptide repeat domain"/>
    <property type="match status" value="1"/>
</dbReference>
<dbReference type="RefSeq" id="WP_160985261.1">
    <property type="nucleotide sequence ID" value="NZ_WVTD01000004.1"/>
</dbReference>
<dbReference type="PROSITE" id="PS51257">
    <property type="entry name" value="PROKAR_LIPOPROTEIN"/>
    <property type="match status" value="1"/>
</dbReference>
<reference evidence="2 3" key="1">
    <citation type="submission" date="2019-12" db="EMBL/GenBank/DDBJ databases">
        <authorList>
            <person name="Feng G."/>
            <person name="Zhu H."/>
        </authorList>
    </citation>
    <scope>NUCLEOTIDE SEQUENCE [LARGE SCALE GENOMIC DNA]</scope>
    <source>
        <strain evidence="2 3">FGD1</strain>
    </source>
</reference>
<evidence type="ECO:0000256" key="1">
    <source>
        <dbReference type="SAM" id="SignalP"/>
    </source>
</evidence>
<evidence type="ECO:0008006" key="4">
    <source>
        <dbReference type="Google" id="ProtNLM"/>
    </source>
</evidence>
<name>A0A7X4K604_9SPHN</name>
<protein>
    <recommendedName>
        <fullName evidence="4">Tetratricopeptide repeat protein</fullName>
    </recommendedName>
</protein>
<dbReference type="AlphaFoldDB" id="A0A7X4K604"/>
<sequence length="544" mass="57414">MKRLTGSAMLLLALACAAPARAGDTDIFAGCDGNGKPGKSADGLSSPQNTIRYGDYASGSSSSVIAACTAALSHPKLLPTQNLRRARLLRARASAQLAADKLPEALADLDLAGAVTMGSSGDPLYRRSMAVSLNLLRALVYDQMGNRDEALRLARESAAARPYAMEVQHVAAHLLLTHGQDDEGARATFAAADRLDPEFAQYRMTVLGFTGDFKSMARLSLPAPAPVTPAGTSEGSAPQGGRLQDLLAARSQITNGMMLGYARAATGDAAGARRQIAETKARLAQLSASTENLVSAEARTSMFKPFEEIVASYEVRTEARIALLEGRRDDAFARLQGARLPMDPVTSDLVKALRAAQGLPAAPQPGETDMSADRQTAARKALFDHMVDHAMIEPETRGTNSVYKRSRPDVLGALVGAAFSMGTTLLADGVRNTDGFTAKPGEDGSVQVSLTGNTTAPAVVREMTLLRAAEMAIEAGKPAFVIVSRHDYARTMTSTQYGTTISSVPTGYKTDLVVRFLPEAGGDTRALDAKAVVEGLGSFYYKEA</sequence>
<feature type="chain" id="PRO_5031456612" description="Tetratricopeptide repeat protein" evidence="1">
    <location>
        <begin position="23"/>
        <end position="544"/>
    </location>
</feature>
<evidence type="ECO:0000313" key="3">
    <source>
        <dbReference type="Proteomes" id="UP000465810"/>
    </source>
</evidence>
<dbReference type="InterPro" id="IPR011990">
    <property type="entry name" value="TPR-like_helical_dom_sf"/>
</dbReference>
<organism evidence="2 3">
    <name type="scientific">Novosphingobium silvae</name>
    <dbReference type="NCBI Taxonomy" id="2692619"/>
    <lineage>
        <taxon>Bacteria</taxon>
        <taxon>Pseudomonadati</taxon>
        <taxon>Pseudomonadota</taxon>
        <taxon>Alphaproteobacteria</taxon>
        <taxon>Sphingomonadales</taxon>
        <taxon>Sphingomonadaceae</taxon>
        <taxon>Novosphingobium</taxon>
    </lineage>
</organism>